<evidence type="ECO:0000313" key="3">
    <source>
        <dbReference type="EMBL" id="MBO1248529.1"/>
    </source>
</evidence>
<proteinExistence type="predicted"/>
<dbReference type="EMBL" id="JAFNME010000002">
    <property type="protein sequence ID" value="MBO1248529.1"/>
    <property type="molecule type" value="Genomic_DNA"/>
</dbReference>
<dbReference type="InterPro" id="IPR011883">
    <property type="entry name" value="PaaD-like"/>
</dbReference>
<organism evidence="3 4">
    <name type="scientific">Comamonas denitrificans</name>
    <dbReference type="NCBI Taxonomy" id="117506"/>
    <lineage>
        <taxon>Bacteria</taxon>
        <taxon>Pseudomonadati</taxon>
        <taxon>Pseudomonadota</taxon>
        <taxon>Betaproteobacteria</taxon>
        <taxon>Burkholderiales</taxon>
        <taxon>Comamonadaceae</taxon>
        <taxon>Comamonas</taxon>
    </lineage>
</organism>
<dbReference type="SUPFAM" id="SSF117916">
    <property type="entry name" value="Fe-S cluster assembly (FSCA) domain-like"/>
    <property type="match status" value="1"/>
</dbReference>
<dbReference type="PANTHER" id="PTHR42831:SF3">
    <property type="entry name" value="1,2-PHENYLACETYL-COA EPOXIDASE, SUBUNIT D-RELATED"/>
    <property type="match status" value="1"/>
</dbReference>
<feature type="domain" description="MIP18 family-like" evidence="1">
    <location>
        <begin position="14"/>
        <end position="75"/>
    </location>
</feature>
<dbReference type="InterPro" id="IPR034904">
    <property type="entry name" value="FSCA_dom_sf"/>
</dbReference>
<dbReference type="PANTHER" id="PTHR42831">
    <property type="entry name" value="FE-S PROTEIN MATURATION AUXILIARY FACTOR YITW"/>
    <property type="match status" value="1"/>
</dbReference>
<dbReference type="Proteomes" id="UP000664731">
    <property type="component" value="Unassembled WGS sequence"/>
</dbReference>
<dbReference type="Gene3D" id="3.30.300.130">
    <property type="entry name" value="Fe-S cluster assembly (FSCA)"/>
    <property type="match status" value="1"/>
</dbReference>
<evidence type="ECO:0000259" key="2">
    <source>
        <dbReference type="Pfam" id="PF23451"/>
    </source>
</evidence>
<accession>A0A939GUZ2</accession>
<dbReference type="InterPro" id="IPR056572">
    <property type="entry name" value="Zn_ribbon_PaaD"/>
</dbReference>
<comment type="caution">
    <text evidence="3">The sequence shown here is derived from an EMBL/GenBank/DDBJ whole genome shotgun (WGS) entry which is preliminary data.</text>
</comment>
<evidence type="ECO:0000259" key="1">
    <source>
        <dbReference type="Pfam" id="PF01883"/>
    </source>
</evidence>
<name>A0A939GUZ2_9BURK</name>
<dbReference type="NCBIfam" id="TIGR02159">
    <property type="entry name" value="PA_CoA_Oxy4"/>
    <property type="match status" value="1"/>
</dbReference>
<feature type="domain" description="PaaD zinc beta ribbon" evidence="2">
    <location>
        <begin position="126"/>
        <end position="171"/>
    </location>
</feature>
<protein>
    <submittedName>
        <fullName evidence="3">Phenylacetate-CoA oxygenase subunit PaaJ</fullName>
    </submittedName>
</protein>
<dbReference type="Pfam" id="PF23451">
    <property type="entry name" value="Zn_ribbon_PaaD"/>
    <property type="match status" value="1"/>
</dbReference>
<gene>
    <name evidence="3" type="primary">paaJ</name>
    <name evidence="3" type="ORF">J1777_01570</name>
</gene>
<sequence length="173" mass="18477">MVLEPGGDRIAHARQVLHSVPDPEVPAVSLYDLGIVRDVRLLENGVLDVVLTPTYSGCPATEVIESDVLAAISAAGLGPAQVTLQRAPAWTTDWISAEGREKLRAYGIAPPGPVDASQGVPVRFMPRRAAPAVPCPHCASTHTERLSAFGATACKALHRCLDCREPFEHFKPI</sequence>
<dbReference type="InterPro" id="IPR052339">
    <property type="entry name" value="Fe-S_Maturation_MIP18"/>
</dbReference>
<dbReference type="AlphaFoldDB" id="A0A939GUZ2"/>
<keyword evidence="4" id="KW-1185">Reference proteome</keyword>
<dbReference type="Pfam" id="PF01883">
    <property type="entry name" value="FeS_assembly_P"/>
    <property type="match status" value="1"/>
</dbReference>
<dbReference type="InterPro" id="IPR002744">
    <property type="entry name" value="MIP18-like"/>
</dbReference>
<reference evidence="3" key="1">
    <citation type="submission" date="2021-03" db="EMBL/GenBank/DDBJ databases">
        <title>Comamonas denitrificans.</title>
        <authorList>
            <person name="Finster K."/>
        </authorList>
    </citation>
    <scope>NUCLEOTIDE SEQUENCE</scope>
    <source>
        <strain evidence="3">MM2021_4</strain>
    </source>
</reference>
<evidence type="ECO:0000313" key="4">
    <source>
        <dbReference type="Proteomes" id="UP000664731"/>
    </source>
</evidence>